<dbReference type="SUPFAM" id="SSF53383">
    <property type="entry name" value="PLP-dependent transferases"/>
    <property type="match status" value="1"/>
</dbReference>
<proteinExistence type="inferred from homology"/>
<evidence type="ECO:0000256" key="8">
    <source>
        <dbReference type="ARBA" id="ARBA00022679"/>
    </source>
</evidence>
<dbReference type="PANTHER" id="PTHR11986">
    <property type="entry name" value="AMINOTRANSFERASE CLASS III"/>
    <property type="match status" value="1"/>
</dbReference>
<dbReference type="GO" id="GO:0004587">
    <property type="term" value="F:ornithine aminotransferase activity"/>
    <property type="evidence" value="ECO:0007669"/>
    <property type="project" value="UniProtKB-EC"/>
</dbReference>
<evidence type="ECO:0000256" key="9">
    <source>
        <dbReference type="ARBA" id="ARBA00022898"/>
    </source>
</evidence>
<dbReference type="InterPro" id="IPR015421">
    <property type="entry name" value="PyrdxlP-dep_Trfase_major"/>
</dbReference>
<comment type="subcellular location">
    <subcellularLocation>
        <location evidence="2">Mitochondrion matrix</location>
    </subcellularLocation>
</comment>
<sequence>MWGKRAVQKIGRMTQESIRQVGTKKASKSAGSKSEALMEMEKKFAARIYDPIPVVIAEGKGCIVKDADGARYLDFLGGYASVNTGHCHPKIVAAVQNQVMKLHQVSRAFYNSELPVFAEYITRYFNYDRVIPMNTGVEGGDTAIKMARKWGYLSKGIPENQAIVVFPIGNFWGRSTSAISTSNNPTSFEHYGPYMPGFGLVPYDNVCALEEVLQNKNVCAYMMEPIQGEGGVIVPSDGYLKEVRRLCSKYNVLFIADEVQTGLGRTGALLACDHECVRPDILVLGKGLAGAVTPMSAVLANEEIMCHMTPGSHGSTYGGNPFACALARKTLEVILEECLIENARKMGEKLRAELKCKLPKVMVPAIRGKGLMNAIEIHPDFASAHDLCLRMKECGLLAKSATGQSIRLTPPLVITEEEMEEGIEIITKAVHSFAK</sequence>
<organism evidence="12">
    <name type="scientific">Lygus hesperus</name>
    <name type="common">Western plant bug</name>
    <dbReference type="NCBI Taxonomy" id="30085"/>
    <lineage>
        <taxon>Eukaryota</taxon>
        <taxon>Metazoa</taxon>
        <taxon>Ecdysozoa</taxon>
        <taxon>Arthropoda</taxon>
        <taxon>Hexapoda</taxon>
        <taxon>Insecta</taxon>
        <taxon>Pterygota</taxon>
        <taxon>Neoptera</taxon>
        <taxon>Paraneoptera</taxon>
        <taxon>Hemiptera</taxon>
        <taxon>Heteroptera</taxon>
        <taxon>Panheteroptera</taxon>
        <taxon>Cimicomorpha</taxon>
        <taxon>Miridae</taxon>
        <taxon>Mirini</taxon>
        <taxon>Lygus</taxon>
    </lineage>
</organism>
<comment type="similarity">
    <text evidence="4 10">Belongs to the class-III pyridoxal-phosphate-dependent aminotransferase family.</text>
</comment>
<dbReference type="Gene3D" id="3.40.640.10">
    <property type="entry name" value="Type I PLP-dependent aspartate aminotransferase-like (Major domain)"/>
    <property type="match status" value="1"/>
</dbReference>
<dbReference type="InterPro" id="IPR049704">
    <property type="entry name" value="Aminotrans_3_PPA_site"/>
</dbReference>
<keyword evidence="7 11" id="KW-0032">Aminotransferase</keyword>
<dbReference type="EC" id="2.6.1.13" evidence="6 11"/>
<keyword evidence="8 11" id="KW-0808">Transferase</keyword>
<evidence type="ECO:0000256" key="5">
    <source>
        <dbReference type="ARBA" id="ARBA00011881"/>
    </source>
</evidence>
<keyword evidence="9 10" id="KW-0663">Pyridoxal phosphate</keyword>
<dbReference type="PIRSF" id="PIRSF000521">
    <property type="entry name" value="Transaminase_4ab_Lys_Orn"/>
    <property type="match status" value="1"/>
</dbReference>
<comment type="cofactor">
    <cofactor evidence="1 11">
        <name>pyridoxal 5'-phosphate</name>
        <dbReference type="ChEBI" id="CHEBI:597326"/>
    </cofactor>
</comment>
<dbReference type="InterPro" id="IPR010164">
    <property type="entry name" value="Orn_aminotrans"/>
</dbReference>
<dbReference type="GO" id="GO:0042802">
    <property type="term" value="F:identical protein binding"/>
    <property type="evidence" value="ECO:0007669"/>
    <property type="project" value="TreeGrafter"/>
</dbReference>
<dbReference type="PROSITE" id="PS00600">
    <property type="entry name" value="AA_TRANSFER_CLASS_3"/>
    <property type="match status" value="1"/>
</dbReference>
<dbReference type="GO" id="GO:0019544">
    <property type="term" value="P:L-arginine catabolic process to L-glutamate"/>
    <property type="evidence" value="ECO:0007669"/>
    <property type="project" value="TreeGrafter"/>
</dbReference>
<protein>
    <recommendedName>
        <fullName evidence="6 11">Ornithine aminotransferase</fullName>
        <ecNumber evidence="6 11">2.6.1.13</ecNumber>
    </recommendedName>
</protein>
<dbReference type="FunFam" id="3.90.1150.10:FF:000152">
    <property type="entry name" value="Ornithine aminotransferase"/>
    <property type="match status" value="1"/>
</dbReference>
<evidence type="ECO:0000256" key="11">
    <source>
        <dbReference type="RuleBase" id="RU365036"/>
    </source>
</evidence>
<dbReference type="InterPro" id="IPR005814">
    <property type="entry name" value="Aminotrans_3"/>
</dbReference>
<dbReference type="UniPathway" id="UPA00098">
    <property type="reaction ID" value="UER00358"/>
</dbReference>
<dbReference type="GO" id="GO:0030170">
    <property type="term" value="F:pyridoxal phosphate binding"/>
    <property type="evidence" value="ECO:0007669"/>
    <property type="project" value="InterPro"/>
</dbReference>
<dbReference type="EMBL" id="GBRD01002387">
    <property type="protein sequence ID" value="JAG63434.1"/>
    <property type="molecule type" value="Transcribed_RNA"/>
</dbReference>
<name>A0A0K8TD40_LYGHE</name>
<dbReference type="InterPro" id="IPR015422">
    <property type="entry name" value="PyrdxlP-dep_Trfase_small"/>
</dbReference>
<evidence type="ECO:0000256" key="4">
    <source>
        <dbReference type="ARBA" id="ARBA00008954"/>
    </source>
</evidence>
<accession>A0A0K8TD40</accession>
<comment type="catalytic activity">
    <reaction evidence="11">
        <text>a 2-oxocarboxylate + L-ornithine = L-glutamate 5-semialdehyde + an L-alpha-amino acid</text>
        <dbReference type="Rhea" id="RHEA:13877"/>
        <dbReference type="ChEBI" id="CHEBI:35179"/>
        <dbReference type="ChEBI" id="CHEBI:46911"/>
        <dbReference type="ChEBI" id="CHEBI:58066"/>
        <dbReference type="ChEBI" id="CHEBI:59869"/>
        <dbReference type="EC" id="2.6.1.13"/>
    </reaction>
</comment>
<dbReference type="GO" id="GO:0055129">
    <property type="term" value="P:L-proline biosynthetic process"/>
    <property type="evidence" value="ECO:0007669"/>
    <property type="project" value="UniProtKB-UniPathway"/>
</dbReference>
<dbReference type="Gene3D" id="3.90.1150.10">
    <property type="entry name" value="Aspartate Aminotransferase, domain 1"/>
    <property type="match status" value="1"/>
</dbReference>
<dbReference type="NCBIfam" id="TIGR01885">
    <property type="entry name" value="Orn_aminotrans"/>
    <property type="match status" value="1"/>
</dbReference>
<dbReference type="InterPro" id="IPR050103">
    <property type="entry name" value="Class-III_PLP-dep_AT"/>
</dbReference>
<reference evidence="12" key="1">
    <citation type="submission" date="2014-09" db="EMBL/GenBank/DDBJ databases">
        <authorList>
            <person name="Magalhaes I.L.F."/>
            <person name="Oliveira U."/>
            <person name="Santos F.R."/>
            <person name="Vidigal T.H.D.A."/>
            <person name="Brescovit A.D."/>
            <person name="Santos A.J."/>
        </authorList>
    </citation>
    <scope>NUCLEOTIDE SEQUENCE</scope>
</reference>
<dbReference type="GO" id="GO:0010121">
    <property type="term" value="P:L-arginine catabolic process to proline via ornithine"/>
    <property type="evidence" value="ECO:0007669"/>
    <property type="project" value="TreeGrafter"/>
</dbReference>
<evidence type="ECO:0000256" key="7">
    <source>
        <dbReference type="ARBA" id="ARBA00022576"/>
    </source>
</evidence>
<evidence type="ECO:0000256" key="10">
    <source>
        <dbReference type="RuleBase" id="RU003560"/>
    </source>
</evidence>
<dbReference type="PANTHER" id="PTHR11986:SF18">
    <property type="entry name" value="ORNITHINE AMINOTRANSFERASE, MITOCHONDRIAL"/>
    <property type="match status" value="1"/>
</dbReference>
<dbReference type="CDD" id="cd00610">
    <property type="entry name" value="OAT_like"/>
    <property type="match status" value="1"/>
</dbReference>
<dbReference type="InterPro" id="IPR015424">
    <property type="entry name" value="PyrdxlP-dep_Trfase"/>
</dbReference>
<evidence type="ECO:0000256" key="1">
    <source>
        <dbReference type="ARBA" id="ARBA00001933"/>
    </source>
</evidence>
<comment type="pathway">
    <text evidence="3 11">Amino-acid biosynthesis; L-proline biosynthesis; L-glutamate 5-semialdehyde from L-ornithine: step 1/1.</text>
</comment>
<evidence type="ECO:0000256" key="2">
    <source>
        <dbReference type="ARBA" id="ARBA00004305"/>
    </source>
</evidence>
<dbReference type="AlphaFoldDB" id="A0A0K8TD40"/>
<comment type="subunit">
    <text evidence="5">Homotetramer.</text>
</comment>
<dbReference type="FunFam" id="3.40.640.10:FF:000011">
    <property type="entry name" value="Ornithine aminotransferase"/>
    <property type="match status" value="1"/>
</dbReference>
<dbReference type="GO" id="GO:0005759">
    <property type="term" value="C:mitochondrial matrix"/>
    <property type="evidence" value="ECO:0007669"/>
    <property type="project" value="UniProtKB-SubCell"/>
</dbReference>
<dbReference type="Pfam" id="PF00202">
    <property type="entry name" value="Aminotran_3"/>
    <property type="match status" value="1"/>
</dbReference>
<evidence type="ECO:0000313" key="12">
    <source>
        <dbReference type="EMBL" id="JAG63434.1"/>
    </source>
</evidence>
<evidence type="ECO:0000256" key="6">
    <source>
        <dbReference type="ARBA" id="ARBA00012924"/>
    </source>
</evidence>
<evidence type="ECO:0000256" key="3">
    <source>
        <dbReference type="ARBA" id="ARBA00004998"/>
    </source>
</evidence>